<dbReference type="InterPro" id="IPR014199">
    <property type="entry name" value="Spore_YtxC"/>
</dbReference>
<sequence>MLLLNLAYNIERDDIFNGIKSIKEYFKSKNINIGISESVECKTHFLKIFSDCELNKKLINVFNIYAANMLYDILIDEFYNKELDSFLNDMYFFLQNDEMNYIKNESLNIIKGKISIVDDNSIYCINKKNNIIKKIATFIDENNTINVEGFITFRMKDILDDIKSIIDKIVEEYMVEKEYDEFIKLLKYFVEIQESKIDYMDIVIENSGDYIIKNKHGIDITTKLFSQLTEFKTDKNASTEDLLISTLITNSPEKIIIHSIENCRNKEVIDTIKKVFTDRVMIYK</sequence>
<reference evidence="1 2" key="1">
    <citation type="submission" date="2021-03" db="EMBL/GenBank/DDBJ databases">
        <title>Genomic Encyclopedia of Type Strains, Phase IV (KMG-IV): sequencing the most valuable type-strain genomes for metagenomic binning, comparative biology and taxonomic classification.</title>
        <authorList>
            <person name="Goeker M."/>
        </authorList>
    </citation>
    <scope>NUCLEOTIDE SEQUENCE [LARGE SCALE GENOMIC DNA]</scope>
    <source>
        <strain evidence="1 2">DSM 28783</strain>
    </source>
</reference>
<dbReference type="NCBIfam" id="TIGR02834">
    <property type="entry name" value="spo_ytxC"/>
    <property type="match status" value="1"/>
</dbReference>
<protein>
    <submittedName>
        <fullName evidence="1">Sporulation protein YtxC</fullName>
    </submittedName>
</protein>
<gene>
    <name evidence="1" type="ORF">J2Z42_001535</name>
</gene>
<dbReference type="Proteomes" id="UP001519307">
    <property type="component" value="Unassembled WGS sequence"/>
</dbReference>
<dbReference type="RefSeq" id="WP_209702017.1">
    <property type="nucleotide sequence ID" value="NZ_JAGGLM010000007.1"/>
</dbReference>
<dbReference type="Pfam" id="PF08812">
    <property type="entry name" value="YtxC"/>
    <property type="match status" value="1"/>
</dbReference>
<evidence type="ECO:0000313" key="1">
    <source>
        <dbReference type="EMBL" id="MBP2032861.1"/>
    </source>
</evidence>
<accession>A0ABS4KTU7</accession>
<organism evidence="1 2">
    <name type="scientific">Clostridium algifaecis</name>
    <dbReference type="NCBI Taxonomy" id="1472040"/>
    <lineage>
        <taxon>Bacteria</taxon>
        <taxon>Bacillati</taxon>
        <taxon>Bacillota</taxon>
        <taxon>Clostridia</taxon>
        <taxon>Eubacteriales</taxon>
        <taxon>Clostridiaceae</taxon>
        <taxon>Clostridium</taxon>
    </lineage>
</organism>
<evidence type="ECO:0000313" key="2">
    <source>
        <dbReference type="Proteomes" id="UP001519307"/>
    </source>
</evidence>
<keyword evidence="2" id="KW-1185">Reference proteome</keyword>
<dbReference type="EMBL" id="JAGGLM010000007">
    <property type="protein sequence ID" value="MBP2032861.1"/>
    <property type="molecule type" value="Genomic_DNA"/>
</dbReference>
<comment type="caution">
    <text evidence="1">The sequence shown here is derived from an EMBL/GenBank/DDBJ whole genome shotgun (WGS) entry which is preliminary data.</text>
</comment>
<name>A0ABS4KTU7_9CLOT</name>
<proteinExistence type="predicted"/>